<keyword evidence="1" id="KW-0175">Coiled coil</keyword>
<name>A0A084AFR9_STACB</name>
<organism evidence="3 4">
    <name type="scientific">Stachybotrys chartarum (strain CBS 109288 / IBT 7711)</name>
    <name type="common">Toxic black mold</name>
    <name type="synonym">Stilbospora chartarum</name>
    <dbReference type="NCBI Taxonomy" id="1280523"/>
    <lineage>
        <taxon>Eukaryota</taxon>
        <taxon>Fungi</taxon>
        <taxon>Dikarya</taxon>
        <taxon>Ascomycota</taxon>
        <taxon>Pezizomycotina</taxon>
        <taxon>Sordariomycetes</taxon>
        <taxon>Hypocreomycetidae</taxon>
        <taxon>Hypocreales</taxon>
        <taxon>Stachybotryaceae</taxon>
        <taxon>Stachybotrys</taxon>
    </lineage>
</organism>
<dbReference type="Gene3D" id="1.10.287.1490">
    <property type="match status" value="1"/>
</dbReference>
<dbReference type="SUPFAM" id="SSF57997">
    <property type="entry name" value="Tropomyosin"/>
    <property type="match status" value="1"/>
</dbReference>
<feature type="region of interest" description="Disordered" evidence="2">
    <location>
        <begin position="593"/>
        <end position="686"/>
    </location>
</feature>
<feature type="compositionally biased region" description="Basic and acidic residues" evidence="2">
    <location>
        <begin position="95"/>
        <end position="110"/>
    </location>
</feature>
<feature type="coiled-coil region" evidence="1">
    <location>
        <begin position="707"/>
        <end position="769"/>
    </location>
</feature>
<evidence type="ECO:0000313" key="3">
    <source>
        <dbReference type="EMBL" id="KEY64148.1"/>
    </source>
</evidence>
<feature type="compositionally biased region" description="Polar residues" evidence="2">
    <location>
        <begin position="628"/>
        <end position="638"/>
    </location>
</feature>
<evidence type="ECO:0000313" key="4">
    <source>
        <dbReference type="Proteomes" id="UP000028045"/>
    </source>
</evidence>
<feature type="coiled-coil region" evidence="1">
    <location>
        <begin position="266"/>
        <end position="420"/>
    </location>
</feature>
<feature type="compositionally biased region" description="Basic and acidic residues" evidence="2">
    <location>
        <begin position="596"/>
        <end position="625"/>
    </location>
</feature>
<feature type="compositionally biased region" description="Basic and acidic residues" evidence="2">
    <location>
        <begin position="523"/>
        <end position="545"/>
    </location>
</feature>
<dbReference type="OrthoDB" id="10255512at2759"/>
<gene>
    <name evidence="3" type="ORF">S7711_03442</name>
</gene>
<protein>
    <submittedName>
        <fullName evidence="3">Uncharacterized protein</fullName>
    </submittedName>
</protein>
<accession>A0A084AFR9</accession>
<evidence type="ECO:0000256" key="1">
    <source>
        <dbReference type="SAM" id="Coils"/>
    </source>
</evidence>
<feature type="compositionally biased region" description="Low complexity" evidence="2">
    <location>
        <begin position="639"/>
        <end position="673"/>
    </location>
</feature>
<dbReference type="HOGENOM" id="CLU_344570_0_0_1"/>
<feature type="region of interest" description="Disordered" evidence="2">
    <location>
        <begin position="523"/>
        <end position="549"/>
    </location>
</feature>
<reference evidence="3 4" key="1">
    <citation type="journal article" date="2014" name="BMC Genomics">
        <title>Comparative genome sequencing reveals chemotype-specific gene clusters in the toxigenic black mold Stachybotrys.</title>
        <authorList>
            <person name="Semeiks J."/>
            <person name="Borek D."/>
            <person name="Otwinowski Z."/>
            <person name="Grishin N.V."/>
        </authorList>
    </citation>
    <scope>NUCLEOTIDE SEQUENCE [LARGE SCALE GENOMIC DNA]</scope>
    <source>
        <strain evidence="4">CBS 109288 / IBT 7711</strain>
    </source>
</reference>
<dbReference type="Proteomes" id="UP000028045">
    <property type="component" value="Unassembled WGS sequence"/>
</dbReference>
<feature type="region of interest" description="Disordered" evidence="2">
    <location>
        <begin position="1"/>
        <end position="246"/>
    </location>
</feature>
<sequence length="821" mass="92483">MSLRIRDPPEVGQPWKMAGAFPDESPNETNTSTRPGAMGTEIPLQPLANGQRRRPEVTMRPSETSYFDAFAQSGAEEQPAKQLRFAPPMLQIRPSRYDKAVEQRSPDRYTSKGAYASESDNESLWSSSNLSTSTQATSVYTDDNEKAPVQAQRPSVLVRRQSMSAGPMTRQPERKDTRTASQTRTVRIQIEPKEKSWQLQPPVVSQKPTIRQAPRLTQASDQKTEVSSSRRTEGAESSDNESSALLQEITTLRSELRLRDKQTEIRKQDSQQIAFLRQEKHELKEEKGQLQLRNAELTLEIEDQAKQLIKAKSRAEKHQTALLKLETEGLELERIKKNHIEEVQGLREEHEQSLKKIKDELSLEIKKWQEECNLRTETQKTFDDKVVELNEQLEQYKEMKGLLEKRCETLEAETKQMTERSEQDVAKSNNLERELQDIIAIKKAQDIAYVAQIATLEMSMESMQLRVKGLQDDLVKNATELGELTAERDQLKLDISRDKSTMSDMEETMRSLDEKVAALEKSVEEHKGDAETKASRLKEMEEEQQRLTASLETVQQEKEAAEKQVKEIETKRKKLKKQTDTLKNEAKEATAQIELLQKEKDETSSEVTRLTEECDGLREENESLRSDAGSSVAASNSGPECAAEPETAKAPADAEPAPAEATTEPAAPADVPEVSSDTPEETAPPVVPLTDEMAAKLATADENAHLLVELRVTNGSLTAELEDANQKLIQTKAQLKNAKQQFEAEKKAHKTTNNQVTKLQAQLAKMQLESTDRGRSKTKSKTKKPEELLVVRCPRDGSRGISVVRRRNMHLIRSLSQSGVC</sequence>
<keyword evidence="4" id="KW-1185">Reference proteome</keyword>
<dbReference type="AlphaFoldDB" id="A0A084AFR9"/>
<feature type="compositionally biased region" description="Basic and acidic residues" evidence="2">
    <location>
        <begin position="222"/>
        <end position="234"/>
    </location>
</feature>
<evidence type="ECO:0000256" key="2">
    <source>
        <dbReference type="SAM" id="MobiDB-lite"/>
    </source>
</evidence>
<proteinExistence type="predicted"/>
<dbReference type="EMBL" id="KL648750">
    <property type="protein sequence ID" value="KEY64148.1"/>
    <property type="molecule type" value="Genomic_DNA"/>
</dbReference>
<feature type="compositionally biased region" description="Low complexity" evidence="2">
    <location>
        <begin position="122"/>
        <end position="134"/>
    </location>
</feature>
<feature type="compositionally biased region" description="Polar residues" evidence="2">
    <location>
        <begin position="235"/>
        <end position="246"/>
    </location>
</feature>